<dbReference type="InterPro" id="IPR002052">
    <property type="entry name" value="DNA_methylase_N6_adenine_CS"/>
</dbReference>
<dbReference type="PRINTS" id="PR00508">
    <property type="entry name" value="S21N4MTFRASE"/>
</dbReference>
<evidence type="ECO:0000256" key="3">
    <source>
        <dbReference type="ARBA" id="ARBA00022679"/>
    </source>
</evidence>
<evidence type="ECO:0000256" key="1">
    <source>
        <dbReference type="ARBA" id="ARBA00006594"/>
    </source>
</evidence>
<gene>
    <name evidence="6" type="ORF">A3B45_00650</name>
</gene>
<dbReference type="Pfam" id="PF01555">
    <property type="entry name" value="N6_N4_Mtase"/>
    <property type="match status" value="1"/>
</dbReference>
<dbReference type="AlphaFoldDB" id="A0A1F5KMT1"/>
<dbReference type="InterPro" id="IPR002941">
    <property type="entry name" value="DNA_methylase_N4/N6"/>
</dbReference>
<dbReference type="PANTHER" id="PTHR13370:SF24">
    <property type="entry name" value="TYPE III RESTRICTION-MODIFICATION ENZYME STYLTI MOD SUBUNIT"/>
    <property type="match status" value="1"/>
</dbReference>
<dbReference type="STRING" id="1797785.A3B45_00650"/>
<evidence type="ECO:0000313" key="6">
    <source>
        <dbReference type="EMBL" id="OGE42150.1"/>
    </source>
</evidence>
<dbReference type="GO" id="GO:0005737">
    <property type="term" value="C:cytoplasm"/>
    <property type="evidence" value="ECO:0007669"/>
    <property type="project" value="TreeGrafter"/>
</dbReference>
<protein>
    <recommendedName>
        <fullName evidence="4">Methyltransferase</fullName>
        <ecNumber evidence="4">2.1.1.-</ecNumber>
    </recommendedName>
</protein>
<accession>A0A1F5KMT1</accession>
<comment type="caution">
    <text evidence="6">The sequence shown here is derived from an EMBL/GenBank/DDBJ whole genome shotgun (WGS) entry which is preliminary data.</text>
</comment>
<reference evidence="6 7" key="1">
    <citation type="journal article" date="2016" name="Nat. Commun.">
        <title>Thousands of microbial genomes shed light on interconnected biogeochemical processes in an aquifer system.</title>
        <authorList>
            <person name="Anantharaman K."/>
            <person name="Brown C.T."/>
            <person name="Hug L.A."/>
            <person name="Sharon I."/>
            <person name="Castelle C.J."/>
            <person name="Probst A.J."/>
            <person name="Thomas B.C."/>
            <person name="Singh A."/>
            <person name="Wilkins M.J."/>
            <person name="Karaoz U."/>
            <person name="Brodie E.L."/>
            <person name="Williams K.H."/>
            <person name="Hubbard S.S."/>
            <person name="Banfield J.F."/>
        </authorList>
    </citation>
    <scope>NUCLEOTIDE SEQUENCE [LARGE SCALE GENOMIC DNA]</scope>
</reference>
<dbReference type="GO" id="GO:0003677">
    <property type="term" value="F:DNA binding"/>
    <property type="evidence" value="ECO:0007669"/>
    <property type="project" value="InterPro"/>
</dbReference>
<evidence type="ECO:0000259" key="5">
    <source>
        <dbReference type="Pfam" id="PF01555"/>
    </source>
</evidence>
<dbReference type="GO" id="GO:0032259">
    <property type="term" value="P:methylation"/>
    <property type="evidence" value="ECO:0007669"/>
    <property type="project" value="UniProtKB-KW"/>
</dbReference>
<comment type="similarity">
    <text evidence="1 4">Belongs to the N(4)/N(6)-methyltransferase family.</text>
</comment>
<dbReference type="EMBL" id="MFDM01000030">
    <property type="protein sequence ID" value="OGE42150.1"/>
    <property type="molecule type" value="Genomic_DNA"/>
</dbReference>
<feature type="domain" description="DNA methylase N-4/N-6" evidence="5">
    <location>
        <begin position="30"/>
        <end position="223"/>
    </location>
</feature>
<dbReference type="GO" id="GO:0008170">
    <property type="term" value="F:N-methyltransferase activity"/>
    <property type="evidence" value="ECO:0007669"/>
    <property type="project" value="InterPro"/>
</dbReference>
<proteinExistence type="inferred from homology"/>
<sequence>MTNNIIQSWLNTIQCIDCLEGLKELPDNSIDLLIADPPYGISKKLNCKGKRLGTTAKLDFEFGEWDKFNEEWIGISIPKVKGWFISFCAKKDLGIYWNALEKDGFIAVDALAWQKPDPLPLNAKSRFLNAWEVAIIGKKPGSTWNSNYQHNILKFQAPKGKNRIHPTQKPLELIEKLIELTTNKDDLVVDPFMGSGTTAAACKILKRNYIGFEIDKEYCKKAIERVGTTPTTLF</sequence>
<dbReference type="InterPro" id="IPR029063">
    <property type="entry name" value="SAM-dependent_MTases_sf"/>
</dbReference>
<dbReference type="PANTHER" id="PTHR13370">
    <property type="entry name" value="RNA METHYLASE-RELATED"/>
    <property type="match status" value="1"/>
</dbReference>
<dbReference type="PROSITE" id="PS00092">
    <property type="entry name" value="N6_MTASE"/>
    <property type="match status" value="1"/>
</dbReference>
<keyword evidence="2" id="KW-0489">Methyltransferase</keyword>
<dbReference type="SUPFAM" id="SSF53335">
    <property type="entry name" value="S-adenosyl-L-methionine-dependent methyltransferases"/>
    <property type="match status" value="1"/>
</dbReference>
<keyword evidence="3" id="KW-0808">Transferase</keyword>
<name>A0A1F5KMT1_9BACT</name>
<dbReference type="InterPro" id="IPR001091">
    <property type="entry name" value="RM_Methyltransferase"/>
</dbReference>
<evidence type="ECO:0000256" key="4">
    <source>
        <dbReference type="RuleBase" id="RU362026"/>
    </source>
</evidence>
<dbReference type="EC" id="2.1.1.-" evidence="4"/>
<evidence type="ECO:0000256" key="2">
    <source>
        <dbReference type="ARBA" id="ARBA00022603"/>
    </source>
</evidence>
<evidence type="ECO:0000313" key="7">
    <source>
        <dbReference type="Proteomes" id="UP000178565"/>
    </source>
</evidence>
<organism evidence="6 7">
    <name type="scientific">Candidatus Daviesbacteria bacterium RIFCSPLOWO2_01_FULL_39_12</name>
    <dbReference type="NCBI Taxonomy" id="1797785"/>
    <lineage>
        <taxon>Bacteria</taxon>
        <taxon>Candidatus Daviesiibacteriota</taxon>
    </lineage>
</organism>
<dbReference type="Gene3D" id="3.40.50.150">
    <property type="entry name" value="Vaccinia Virus protein VP39"/>
    <property type="match status" value="1"/>
</dbReference>
<dbReference type="Proteomes" id="UP000178565">
    <property type="component" value="Unassembled WGS sequence"/>
</dbReference>